<accession>A0A656Q8H7</accession>
<protein>
    <recommendedName>
        <fullName evidence="1">PH domain-containing protein</fullName>
    </recommendedName>
</protein>
<feature type="domain" description="PH" evidence="1">
    <location>
        <begin position="1"/>
        <end position="29"/>
    </location>
</feature>
<organism evidence="2 3">
    <name type="scientific">Caballeronia zhejiangensis</name>
    <dbReference type="NCBI Taxonomy" id="871203"/>
    <lineage>
        <taxon>Bacteria</taxon>
        <taxon>Pseudomonadati</taxon>
        <taxon>Pseudomonadota</taxon>
        <taxon>Betaproteobacteria</taxon>
        <taxon>Burkholderiales</taxon>
        <taxon>Burkholderiaceae</taxon>
        <taxon>Caballeronia</taxon>
    </lineage>
</organism>
<dbReference type="Proteomes" id="UP000027451">
    <property type="component" value="Unassembled WGS sequence"/>
</dbReference>
<evidence type="ECO:0000259" key="1">
    <source>
        <dbReference type="PROSITE" id="PS50003"/>
    </source>
</evidence>
<evidence type="ECO:0000313" key="3">
    <source>
        <dbReference type="Proteomes" id="UP000027451"/>
    </source>
</evidence>
<sequence>MGASSYTFACATPAETMEDWLSGIARALTFYGGVPQLIVPDFVPGNKIRLLCPLALCGGKRGVPVLRRRGANI</sequence>
<dbReference type="InterPro" id="IPR001849">
    <property type="entry name" value="PH_domain"/>
</dbReference>
<dbReference type="AlphaFoldDB" id="A0A656Q8H7"/>
<evidence type="ECO:0000313" key="2">
    <source>
        <dbReference type="EMBL" id="KDR24721.1"/>
    </source>
</evidence>
<name>A0A656Q8H7_9BURK</name>
<reference evidence="2 3" key="1">
    <citation type="submission" date="2014-03" db="EMBL/GenBank/DDBJ databases">
        <title>Draft Genome Sequences of Four Burkholderia Strains.</title>
        <authorList>
            <person name="Liu X.Y."/>
            <person name="Li C.X."/>
            <person name="Xu J.H."/>
        </authorList>
    </citation>
    <scope>NUCLEOTIDE SEQUENCE [LARGE SCALE GENOMIC DNA]</scope>
    <source>
        <strain evidence="2 3">OP-1</strain>
    </source>
</reference>
<keyword evidence="3" id="KW-1185">Reference proteome</keyword>
<gene>
    <name evidence="2" type="ORF">BG60_35595</name>
</gene>
<comment type="caution">
    <text evidence="2">The sequence shown here is derived from an EMBL/GenBank/DDBJ whole genome shotgun (WGS) entry which is preliminary data.</text>
</comment>
<proteinExistence type="predicted"/>
<dbReference type="PROSITE" id="PS50003">
    <property type="entry name" value="PH_DOMAIN"/>
    <property type="match status" value="1"/>
</dbReference>
<dbReference type="EMBL" id="JFHD01000071">
    <property type="protein sequence ID" value="KDR24721.1"/>
    <property type="molecule type" value="Genomic_DNA"/>
</dbReference>